<feature type="compositionally biased region" description="Low complexity" evidence="1">
    <location>
        <begin position="173"/>
        <end position="186"/>
    </location>
</feature>
<feature type="region of interest" description="Disordered" evidence="1">
    <location>
        <begin position="113"/>
        <end position="135"/>
    </location>
</feature>
<protein>
    <submittedName>
        <fullName evidence="3">Uncharacterized protein CXorf67-like</fullName>
    </submittedName>
</protein>
<feature type="compositionally biased region" description="Basic and acidic residues" evidence="1">
    <location>
        <begin position="243"/>
        <end position="262"/>
    </location>
</feature>
<sequence length="312" mass="33482">MCHKNTKKSGFLKNVPKSWRQTNSLLDKVNCGPLPQNHKPVIPVIQRQKEIANLRNGTPEGAARGGEQEGVRTGPGPHRPERRTHPGPRLRGAAPEAAGFRLPQYLENGPKTSRVAGGHHGLPVSRTTPLLPPRRWPLRVRRGGIPMSVAATTGAWPCPRAEVNTRTGEPVWRSGAAAGPGPLPSGRARDPGPPAPAARSRTNRAPPHGVDAGRGPEGWRSASRLENHGGTEVRAARGNRKSGLRESRGRSEAGLKERETGWRRVTTCPVSLRDRAGQTTCPDSLRGRAAHTMGPVSLRGGRRTRGGGVEPE</sequence>
<feature type="region of interest" description="Disordered" evidence="1">
    <location>
        <begin position="49"/>
        <end position="99"/>
    </location>
</feature>
<name>A0A1S3G5G6_DIPOR</name>
<proteinExistence type="predicted"/>
<organism evidence="2 3">
    <name type="scientific">Dipodomys ordii</name>
    <name type="common">Ord's kangaroo rat</name>
    <dbReference type="NCBI Taxonomy" id="10020"/>
    <lineage>
        <taxon>Eukaryota</taxon>
        <taxon>Metazoa</taxon>
        <taxon>Chordata</taxon>
        <taxon>Craniata</taxon>
        <taxon>Vertebrata</taxon>
        <taxon>Euteleostomi</taxon>
        <taxon>Mammalia</taxon>
        <taxon>Eutheria</taxon>
        <taxon>Euarchontoglires</taxon>
        <taxon>Glires</taxon>
        <taxon>Rodentia</taxon>
        <taxon>Castorimorpha</taxon>
        <taxon>Heteromyidae</taxon>
        <taxon>Dipodomyinae</taxon>
        <taxon>Dipodomys</taxon>
    </lineage>
</organism>
<reference evidence="3" key="1">
    <citation type="submission" date="2025-08" db="UniProtKB">
        <authorList>
            <consortium name="RefSeq"/>
        </authorList>
    </citation>
    <scope>IDENTIFICATION</scope>
    <source>
        <tissue evidence="3">Kidney</tissue>
    </source>
</reference>
<feature type="compositionally biased region" description="Basic and acidic residues" evidence="1">
    <location>
        <begin position="223"/>
        <end position="235"/>
    </location>
</feature>
<dbReference type="GeneID" id="105994823"/>
<evidence type="ECO:0000313" key="3">
    <source>
        <dbReference type="RefSeq" id="XP_012883920.1"/>
    </source>
</evidence>
<gene>
    <name evidence="3" type="primary">LOC105994823</name>
</gene>
<evidence type="ECO:0000313" key="2">
    <source>
        <dbReference type="Proteomes" id="UP000081671"/>
    </source>
</evidence>
<keyword evidence="2" id="KW-1185">Reference proteome</keyword>
<dbReference type="AlphaFoldDB" id="A0A1S3G5G6"/>
<dbReference type="InParanoid" id="A0A1S3G5G6"/>
<feature type="region of interest" description="Disordered" evidence="1">
    <location>
        <begin position="165"/>
        <end position="312"/>
    </location>
</feature>
<dbReference type="RefSeq" id="XP_012883920.1">
    <property type="nucleotide sequence ID" value="XM_013028466.1"/>
</dbReference>
<dbReference type="Proteomes" id="UP000081671">
    <property type="component" value="Unplaced"/>
</dbReference>
<evidence type="ECO:0000256" key="1">
    <source>
        <dbReference type="SAM" id="MobiDB-lite"/>
    </source>
</evidence>
<dbReference type="KEGG" id="dord:105994823"/>
<accession>A0A1S3G5G6</accession>